<sequence length="55" mass="6425">MHDEKTIVTLKQLFDGMIEIREREEGYQIRAVGFTPKPTPWFDYEIDGANIVLRG</sequence>
<protein>
    <submittedName>
        <fullName evidence="2">Uncharacterized protein</fullName>
    </submittedName>
</protein>
<dbReference type="EMBL" id="MT630813">
    <property type="protein sequence ID" value="QNO43346.1"/>
    <property type="molecule type" value="Genomic_DNA"/>
</dbReference>
<evidence type="ECO:0000313" key="2">
    <source>
        <dbReference type="EMBL" id="QNO44059.1"/>
    </source>
</evidence>
<dbReference type="AlphaFoldDB" id="A0A7G9Y7S5"/>
<gene>
    <name evidence="2" type="ORF">HGNNPDAA_00001</name>
    <name evidence="1" type="ORF">NDOAFLJG_00001</name>
</gene>
<proteinExistence type="predicted"/>
<name>A0A7G9Y7S5_9EURY</name>
<dbReference type="EMBL" id="MT630898">
    <property type="protein sequence ID" value="QNO44059.1"/>
    <property type="molecule type" value="Genomic_DNA"/>
</dbReference>
<accession>A0A7G9Y7S5</accession>
<organism evidence="2">
    <name type="scientific">Candidatus Methanogaster sp. ANME-2c ERB4</name>
    <dbReference type="NCBI Taxonomy" id="2759911"/>
    <lineage>
        <taxon>Archaea</taxon>
        <taxon>Methanobacteriati</taxon>
        <taxon>Methanobacteriota</taxon>
        <taxon>Stenosarchaea group</taxon>
        <taxon>Methanomicrobia</taxon>
        <taxon>Methanosarcinales</taxon>
        <taxon>ANME-2 cluster</taxon>
        <taxon>Candidatus Methanogasteraceae</taxon>
        <taxon>Candidatus Methanogaster</taxon>
    </lineage>
</organism>
<evidence type="ECO:0000313" key="1">
    <source>
        <dbReference type="EMBL" id="QNO43346.1"/>
    </source>
</evidence>
<reference evidence="2" key="1">
    <citation type="submission" date="2020-06" db="EMBL/GenBank/DDBJ databases">
        <title>Unique genomic features of the anaerobic methanotrophic archaea.</title>
        <authorList>
            <person name="Chadwick G.L."/>
            <person name="Skennerton C.T."/>
            <person name="Laso-Perez R."/>
            <person name="Leu A.O."/>
            <person name="Speth D.R."/>
            <person name="Yu H."/>
            <person name="Morgan-Lang C."/>
            <person name="Hatzenpichler R."/>
            <person name="Goudeau D."/>
            <person name="Malmstrom R."/>
            <person name="Brazelton W.J."/>
            <person name="Woyke T."/>
            <person name="Hallam S.J."/>
            <person name="Tyson G.W."/>
            <person name="Wegener G."/>
            <person name="Boetius A."/>
            <person name="Orphan V."/>
        </authorList>
    </citation>
    <scope>NUCLEOTIDE SEQUENCE</scope>
</reference>